<dbReference type="RefSeq" id="WP_014387646.1">
    <property type="nucleotide sequence ID" value="NC_017025.1"/>
</dbReference>
<proteinExistence type="predicted"/>
<reference evidence="4 5" key="1">
    <citation type="journal article" date="2012" name="J. Bacteriol.">
        <title>Complete Genome Sequence of Flavobacterium indicum GPSTA100-9T, Isolated from Warm Spring Water.</title>
        <authorList>
            <person name="Barbier P."/>
            <person name="Houel A."/>
            <person name="Loux V."/>
            <person name="Poulain J."/>
            <person name="Bernardet J.F."/>
            <person name="Touchon M."/>
            <person name="Duchaud E."/>
        </authorList>
    </citation>
    <scope>NUCLEOTIDE SEQUENCE [LARGE SCALE GENOMIC DNA]</scope>
    <source>
        <strain evidence="5">DSM 17447 / CIP 109464 / GPTSA100-9</strain>
    </source>
</reference>
<feature type="chain" id="PRO_5003617747" evidence="1">
    <location>
        <begin position="18"/>
        <end position="669"/>
    </location>
</feature>
<evidence type="ECO:0000256" key="1">
    <source>
        <dbReference type="SAM" id="SignalP"/>
    </source>
</evidence>
<dbReference type="eggNOG" id="COG1305">
    <property type="taxonomic scope" value="Bacteria"/>
</dbReference>
<keyword evidence="4" id="KW-0449">Lipoprotein</keyword>
<evidence type="ECO:0000259" key="3">
    <source>
        <dbReference type="Pfam" id="PF12969"/>
    </source>
</evidence>
<feature type="signal peptide" evidence="1">
    <location>
        <begin position="1"/>
        <end position="17"/>
    </location>
</feature>
<dbReference type="EMBL" id="HE774682">
    <property type="protein sequence ID" value="CCG52502.1"/>
    <property type="molecule type" value="Genomic_DNA"/>
</dbReference>
<keyword evidence="1" id="KW-0732">Signal</keyword>
<sequence length="669" mass="77310">MKKLLLLIIFLPSLLCAQKRELGTVTIEELKQTKHSQDTSAVAAYLFKKGRSYFDYGSDGFSLYTEVEVKMKIYKKEGLDAANFEIALYKGESDETINFSKAITYNLVNGKIEKTKLNSDGNFNENINENWRKISISMPNVKVGSIVEYKYVIKSKYFQNINKWEFQSTIPVDYSEYVFEVPEFYVYNNHFRGGLNPEIIKEKKDKKITLSNKVRTGASLSTRQGPTSTIEYEEINYIDNIVKMSLINVPAFEEEPFSNDYKNYLSSLEFELASIQFKNKPFQLISETWEDVVKKIYEEDEFGKQIDLTDYYSNDLNKLAINNSSTQDKINAIFNFLKSKLKWNENYGYKTSKKLSKIYEEKTGNVADLNLMLVSMLRSSGVDANPVLLSTRSRAIPIFPSISAFNYVVCGVELENKVLLLDITDPYLQIDMLPDRALNYLGIIVRNNGSSSQVNLSPSNFAKENNTISGTITNEGNVEGTLNQSLIQRGAYIFRRDYANLTDETYLEKFEKDYTGIEVIDYKIENKKDVDLNVNKVIKFKYTNASEIISNKIYFNPFMFFKLNENPFKAEKRTYPVDFMTPMVDNYTMHYVIPQGYEIESLPTQINLQMSDGLAKFTFYIAKNGDNIQISSNLSIFTPIFNPEYYEELKEFFNKVYLKMNEKIVLKKI</sequence>
<accession>H8XSB7</accession>
<evidence type="ECO:0000313" key="5">
    <source>
        <dbReference type="Proteomes" id="UP000007599"/>
    </source>
</evidence>
<keyword evidence="5" id="KW-1185">Reference proteome</keyword>
<organism evidence="4 5">
    <name type="scientific">Flavobacterium indicum (strain DSM 17447 / CIP 109464 / GPTSA100-9)</name>
    <dbReference type="NCBI Taxonomy" id="1094466"/>
    <lineage>
        <taxon>Bacteria</taxon>
        <taxon>Pseudomonadati</taxon>
        <taxon>Bacteroidota</taxon>
        <taxon>Flavobacteriia</taxon>
        <taxon>Flavobacteriales</taxon>
        <taxon>Flavobacteriaceae</taxon>
        <taxon>Flavobacterium</taxon>
    </lineage>
</organism>
<dbReference type="Gene3D" id="2.60.40.3140">
    <property type="match status" value="1"/>
</dbReference>
<feature type="domain" description="Transglutaminase-like" evidence="2">
    <location>
        <begin position="323"/>
        <end position="388"/>
    </location>
</feature>
<dbReference type="Pfam" id="PF12969">
    <property type="entry name" value="DUF3857"/>
    <property type="match status" value="1"/>
</dbReference>
<dbReference type="HOGENOM" id="CLU_026364_0_0_10"/>
<dbReference type="Pfam" id="PF01841">
    <property type="entry name" value="Transglut_core"/>
    <property type="match status" value="1"/>
</dbReference>
<dbReference type="AlphaFoldDB" id="H8XSB7"/>
<dbReference type="OrthoDB" id="98874at2"/>
<dbReference type="Proteomes" id="UP000007599">
    <property type="component" value="Chromosome I"/>
</dbReference>
<evidence type="ECO:0000259" key="2">
    <source>
        <dbReference type="Pfam" id="PF01841"/>
    </source>
</evidence>
<gene>
    <name evidence="4" type="ordered locus">KQS_02555</name>
</gene>
<dbReference type="KEGG" id="fin:KQS_02555"/>
<name>H8XSB7_FLAIG</name>
<dbReference type="STRING" id="1094466.KQS_02555"/>
<dbReference type="Gene3D" id="2.60.120.1130">
    <property type="match status" value="1"/>
</dbReference>
<dbReference type="PATRIC" id="fig|1094466.5.peg.506"/>
<reference evidence="5" key="2">
    <citation type="submission" date="2012-03" db="EMBL/GenBank/DDBJ databases">
        <title>Complete genome sequence of Flavobacterium indicum GPTSA100-9T, isolated from warm spring water.</title>
        <authorList>
            <person name="Barbier P."/>
            <person name="Houel A."/>
            <person name="Loux V."/>
            <person name="Poulain J."/>
            <person name="Bernardet J.-F."/>
            <person name="Touchon M."/>
            <person name="Duchaud E."/>
        </authorList>
    </citation>
    <scope>NUCLEOTIDE SEQUENCE [LARGE SCALE GENOMIC DNA]</scope>
    <source>
        <strain evidence="5">DSM 17447 / CIP 109464 / GPTSA100-9</strain>
    </source>
</reference>
<evidence type="ECO:0000313" key="4">
    <source>
        <dbReference type="EMBL" id="CCG52502.1"/>
    </source>
</evidence>
<dbReference type="InterPro" id="IPR024618">
    <property type="entry name" value="DUF3857"/>
</dbReference>
<dbReference type="InterPro" id="IPR002931">
    <property type="entry name" value="Transglutaminase-like"/>
</dbReference>
<feature type="domain" description="DUF3857" evidence="3">
    <location>
        <begin position="65"/>
        <end position="208"/>
    </location>
</feature>
<protein>
    <submittedName>
        <fullName evidence="4">Probable lipoprotein</fullName>
    </submittedName>
</protein>
<dbReference type="Gene3D" id="3.10.620.30">
    <property type="match status" value="1"/>
</dbReference>